<dbReference type="EMBL" id="LUKD01000006">
    <property type="protein sequence ID" value="KYG64167.1"/>
    <property type="molecule type" value="Genomic_DNA"/>
</dbReference>
<dbReference type="AlphaFoldDB" id="A0A162G2M8"/>
<accession>A0A162G2M8</accession>
<feature type="transmembrane region" description="Helical" evidence="1">
    <location>
        <begin position="239"/>
        <end position="257"/>
    </location>
</feature>
<keyword evidence="1" id="KW-0472">Membrane</keyword>
<proteinExistence type="predicted"/>
<sequence length="473" mass="53644">MFVLSKLLFDCKIRIRKGSKYNDLRLDLVENSLNNLRNRMTSWEVIVFSIVITIANSGDVLYHASRKFGSDPSLIYLSLYIFVFAIFLFMKKKVKLTRAFFVSGGLFLLYLVLQLLNGFRHATSELNPYVAFICFIAIPYFWIILRSKDFYFTLATLVNVYFLTFALYVFCDIGSILYMGKSQHVLMSNVLPLQALLLICIGIHFPDLKTLRSIAFKSFIGFAFYILLSVSIFTEDQRLQVKAIILVPGVVFGYYMLTRVRPLLMDKLFAAKDRYYSISLPVGSLAVLLLFVPLALLVVFRYIDLASVLNRGTSGALRTIVGSTRISEVLGTVESTVIGFGLGSSSKIDLFYLHKGFHHLKSHSGIVSLVYEHGVIGFILLFGLFTFAVFSCDKKAEDEFFTQANKVQIFNAVALLFILFLSWTFLNVIYLIALPTSNYVDQAQIYTVVLIVYSLKHLIKISPHKEFIGKVST</sequence>
<dbReference type="Proteomes" id="UP000075799">
    <property type="component" value="Unassembled WGS sequence"/>
</dbReference>
<keyword evidence="1" id="KW-1133">Transmembrane helix</keyword>
<keyword evidence="1" id="KW-0812">Transmembrane</keyword>
<gene>
    <name evidence="2" type="ORF">AZI87_13035</name>
</gene>
<organism evidence="2 3">
    <name type="scientific">Bdellovibrio bacteriovorus</name>
    <dbReference type="NCBI Taxonomy" id="959"/>
    <lineage>
        <taxon>Bacteria</taxon>
        <taxon>Pseudomonadati</taxon>
        <taxon>Bdellovibrionota</taxon>
        <taxon>Bdellovibrionia</taxon>
        <taxon>Bdellovibrionales</taxon>
        <taxon>Pseudobdellovibrionaceae</taxon>
        <taxon>Bdellovibrio</taxon>
    </lineage>
</organism>
<feature type="transmembrane region" description="Helical" evidence="1">
    <location>
        <begin position="157"/>
        <end position="179"/>
    </location>
</feature>
<evidence type="ECO:0000313" key="3">
    <source>
        <dbReference type="Proteomes" id="UP000075799"/>
    </source>
</evidence>
<evidence type="ECO:0000313" key="2">
    <source>
        <dbReference type="EMBL" id="KYG64167.1"/>
    </source>
</evidence>
<name>A0A162G2M8_BDEBC</name>
<feature type="transmembrane region" description="Helical" evidence="1">
    <location>
        <begin position="185"/>
        <end position="205"/>
    </location>
</feature>
<feature type="transmembrane region" description="Helical" evidence="1">
    <location>
        <begin position="410"/>
        <end position="433"/>
    </location>
</feature>
<reference evidence="2 3" key="1">
    <citation type="submission" date="2016-03" db="EMBL/GenBank/DDBJ databases">
        <authorList>
            <person name="Ploux O."/>
        </authorList>
    </citation>
    <scope>NUCLEOTIDE SEQUENCE [LARGE SCALE GENOMIC DNA]</scope>
    <source>
        <strain evidence="2 3">EC13</strain>
    </source>
</reference>
<protein>
    <submittedName>
        <fullName evidence="2">Uncharacterized protein</fullName>
    </submittedName>
</protein>
<feature type="transmembrane region" description="Helical" evidence="1">
    <location>
        <begin position="43"/>
        <end position="62"/>
    </location>
</feature>
<feature type="transmembrane region" description="Helical" evidence="1">
    <location>
        <begin position="214"/>
        <end position="233"/>
    </location>
</feature>
<evidence type="ECO:0000256" key="1">
    <source>
        <dbReference type="SAM" id="Phobius"/>
    </source>
</evidence>
<feature type="transmembrane region" description="Helical" evidence="1">
    <location>
        <begin position="278"/>
        <end position="303"/>
    </location>
</feature>
<feature type="transmembrane region" description="Helical" evidence="1">
    <location>
        <begin position="99"/>
        <end position="116"/>
    </location>
</feature>
<feature type="transmembrane region" description="Helical" evidence="1">
    <location>
        <begin position="128"/>
        <end position="145"/>
    </location>
</feature>
<comment type="caution">
    <text evidence="2">The sequence shown here is derived from an EMBL/GenBank/DDBJ whole genome shotgun (WGS) entry which is preliminary data.</text>
</comment>
<feature type="transmembrane region" description="Helical" evidence="1">
    <location>
        <begin position="74"/>
        <end position="90"/>
    </location>
</feature>
<feature type="transmembrane region" description="Helical" evidence="1">
    <location>
        <begin position="370"/>
        <end position="390"/>
    </location>
</feature>